<proteinExistence type="predicted"/>
<dbReference type="SUPFAM" id="SSF48113">
    <property type="entry name" value="Heme-dependent peroxidases"/>
    <property type="match status" value="1"/>
</dbReference>
<keyword evidence="3" id="KW-1185">Reference proteome</keyword>
<name>A0A485NYV3_LYNPA</name>
<keyword evidence="2" id="KW-0575">Peroxidase</keyword>
<evidence type="ECO:0000256" key="1">
    <source>
        <dbReference type="SAM" id="MobiDB-lite"/>
    </source>
</evidence>
<keyword evidence="2" id="KW-0560">Oxidoreductase</keyword>
<sequence length="424" mass="46628">MTATQQEPTPHTDLSPHWVWAISNQIVLFSSERLTSHRGLTLMFMQWGQFIDHDLDFTPEPPARVAFTVGVDYASMVYGSEVSLALQLCNQTNHPGLLAISTCFSDNGWARLPFDNLCDDPYLLTNPSLCVPCSPADRHLLRLSAPGSGQGPGSPREKTLGLYRGSCSNVDRRAASVFTLAFRFGHTMLQPFMFRLDSQWHQPHHPRPHGHPCHAEPRFRVSGRAAGPALLSSEEDRAGPGGSRHATQPGPHRGLLGHNAQRRFCGLSQPRNLAQLSQVLQNPDLARKLLNLNGTPDNTDVWIGAIAEPLSPGAQVGPLLVSLFENQFTRALGQISWSGIVHDHTGIPTISRDIFRANAYPQGFVSCTASPGWICQPGKANEDSAGKGGALLQQPWVGPGFHILPWTRWLRPFRPLSRDNKTCH</sequence>
<dbReference type="InterPro" id="IPR010255">
    <property type="entry name" value="Haem_peroxidase_sf"/>
</dbReference>
<dbReference type="PROSITE" id="PS50292">
    <property type="entry name" value="PEROXIDASE_3"/>
    <property type="match status" value="1"/>
</dbReference>
<evidence type="ECO:0000313" key="2">
    <source>
        <dbReference type="EMBL" id="VFV38905.1"/>
    </source>
</evidence>
<dbReference type="PANTHER" id="PTHR11475:SF63">
    <property type="entry name" value="EOSINOPHIL PEROXIDASE"/>
    <property type="match status" value="1"/>
</dbReference>
<dbReference type="GO" id="GO:0004601">
    <property type="term" value="F:peroxidase activity"/>
    <property type="evidence" value="ECO:0007669"/>
    <property type="project" value="UniProtKB-KW"/>
</dbReference>
<dbReference type="Gene3D" id="1.10.640.10">
    <property type="entry name" value="Haem peroxidase domain superfamily, animal type"/>
    <property type="match status" value="3"/>
</dbReference>
<evidence type="ECO:0000313" key="3">
    <source>
        <dbReference type="Proteomes" id="UP000386466"/>
    </source>
</evidence>
<reference evidence="2 3" key="1">
    <citation type="submission" date="2019-01" db="EMBL/GenBank/DDBJ databases">
        <authorList>
            <person name="Alioto T."/>
            <person name="Alioto T."/>
        </authorList>
    </citation>
    <scope>NUCLEOTIDE SEQUENCE [LARGE SCALE GENOMIC DNA]</scope>
</reference>
<dbReference type="Proteomes" id="UP000386466">
    <property type="component" value="Unassembled WGS sequence"/>
</dbReference>
<dbReference type="GO" id="GO:0042742">
    <property type="term" value="P:defense response to bacterium"/>
    <property type="evidence" value="ECO:0007669"/>
    <property type="project" value="TreeGrafter"/>
</dbReference>
<dbReference type="PANTHER" id="PTHR11475">
    <property type="entry name" value="OXIDASE/PEROXIDASE"/>
    <property type="match status" value="1"/>
</dbReference>
<dbReference type="GO" id="GO:0006979">
    <property type="term" value="P:response to oxidative stress"/>
    <property type="evidence" value="ECO:0007669"/>
    <property type="project" value="InterPro"/>
</dbReference>
<dbReference type="GO" id="GO:0020037">
    <property type="term" value="F:heme binding"/>
    <property type="evidence" value="ECO:0007669"/>
    <property type="project" value="InterPro"/>
</dbReference>
<feature type="region of interest" description="Disordered" evidence="1">
    <location>
        <begin position="232"/>
        <end position="257"/>
    </location>
</feature>
<gene>
    <name evidence="2" type="ORF">LYPA_23C021546</name>
</gene>
<accession>A0A485NYV3</accession>
<protein>
    <submittedName>
        <fullName evidence="2">Eosinophil peroxidase-like</fullName>
    </submittedName>
</protein>
<dbReference type="EMBL" id="CAAGRJ010026721">
    <property type="protein sequence ID" value="VFV38905.1"/>
    <property type="molecule type" value="Genomic_DNA"/>
</dbReference>
<dbReference type="AlphaFoldDB" id="A0A485NYV3"/>
<dbReference type="InterPro" id="IPR019791">
    <property type="entry name" value="Haem_peroxidase_animal"/>
</dbReference>
<dbReference type="GO" id="GO:0005615">
    <property type="term" value="C:extracellular space"/>
    <property type="evidence" value="ECO:0007669"/>
    <property type="project" value="TreeGrafter"/>
</dbReference>
<organism evidence="2 3">
    <name type="scientific">Lynx pardinus</name>
    <name type="common">Iberian lynx</name>
    <name type="synonym">Felis pardina</name>
    <dbReference type="NCBI Taxonomy" id="191816"/>
    <lineage>
        <taxon>Eukaryota</taxon>
        <taxon>Metazoa</taxon>
        <taxon>Chordata</taxon>
        <taxon>Craniata</taxon>
        <taxon>Vertebrata</taxon>
        <taxon>Euteleostomi</taxon>
        <taxon>Mammalia</taxon>
        <taxon>Eutheria</taxon>
        <taxon>Laurasiatheria</taxon>
        <taxon>Carnivora</taxon>
        <taxon>Feliformia</taxon>
        <taxon>Felidae</taxon>
        <taxon>Felinae</taxon>
        <taxon>Lynx</taxon>
    </lineage>
</organism>
<dbReference type="Pfam" id="PF03098">
    <property type="entry name" value="An_peroxidase"/>
    <property type="match status" value="2"/>
</dbReference>
<dbReference type="InterPro" id="IPR037120">
    <property type="entry name" value="Haem_peroxidase_sf_animal"/>
</dbReference>